<evidence type="ECO:0000256" key="6">
    <source>
        <dbReference type="ARBA" id="ARBA00022989"/>
    </source>
</evidence>
<proteinExistence type="inferred from homology"/>
<dbReference type="PROSITE" id="PS50920">
    <property type="entry name" value="SOLCAR"/>
    <property type="match status" value="3"/>
</dbReference>
<feature type="repeat" description="Solcar" evidence="8">
    <location>
        <begin position="17"/>
        <end position="101"/>
    </location>
</feature>
<reference evidence="11 12" key="1">
    <citation type="journal article" date="2018" name="Mol. Biol. Evol.">
        <title>Analysis of the draft genome of the red seaweed Gracilariopsis chorda provides insights into genome size evolution in Rhodophyta.</title>
        <authorList>
            <person name="Lee J."/>
            <person name="Yang E.C."/>
            <person name="Graf L."/>
            <person name="Yang J.H."/>
            <person name="Qiu H."/>
            <person name="Zel Zion U."/>
            <person name="Chan C.X."/>
            <person name="Stephens T.G."/>
            <person name="Weber A.P.M."/>
            <person name="Boo G.H."/>
            <person name="Boo S.M."/>
            <person name="Kim K.M."/>
            <person name="Shin Y."/>
            <person name="Jung M."/>
            <person name="Lee S.J."/>
            <person name="Yim H.S."/>
            <person name="Lee J.H."/>
            <person name="Bhattacharya D."/>
            <person name="Yoon H.S."/>
        </authorList>
    </citation>
    <scope>NUCLEOTIDE SEQUENCE [LARGE SCALE GENOMIC DNA]</scope>
    <source>
        <strain evidence="11 12">SKKU-2015</strain>
        <tissue evidence="11">Whole body</tissue>
    </source>
</reference>
<dbReference type="AlphaFoldDB" id="A0A2V3J0Y3"/>
<comment type="subcellular location">
    <subcellularLocation>
        <location evidence="1">Membrane</location>
        <topology evidence="1">Multi-pass membrane protein</topology>
    </subcellularLocation>
</comment>
<evidence type="ECO:0000256" key="8">
    <source>
        <dbReference type="PROSITE-ProRule" id="PRU00282"/>
    </source>
</evidence>
<keyword evidence="5" id="KW-0677">Repeat</keyword>
<dbReference type="SUPFAM" id="SSF103506">
    <property type="entry name" value="Mitochondrial carrier"/>
    <property type="match status" value="1"/>
</dbReference>
<keyword evidence="6 10" id="KW-1133">Transmembrane helix</keyword>
<dbReference type="InterPro" id="IPR018108">
    <property type="entry name" value="MCP_transmembrane"/>
</dbReference>
<feature type="repeat" description="Solcar" evidence="8">
    <location>
        <begin position="115"/>
        <end position="198"/>
    </location>
</feature>
<comment type="caution">
    <text evidence="11">The sequence shown here is derived from an EMBL/GenBank/DDBJ whole genome shotgun (WGS) entry which is preliminary data.</text>
</comment>
<keyword evidence="4 8" id="KW-0812">Transmembrane</keyword>
<gene>
    <name evidence="11" type="ORF">BWQ96_02024</name>
</gene>
<organism evidence="11 12">
    <name type="scientific">Gracilariopsis chorda</name>
    <dbReference type="NCBI Taxonomy" id="448386"/>
    <lineage>
        <taxon>Eukaryota</taxon>
        <taxon>Rhodophyta</taxon>
        <taxon>Florideophyceae</taxon>
        <taxon>Rhodymeniophycidae</taxon>
        <taxon>Gracilariales</taxon>
        <taxon>Gracilariaceae</taxon>
        <taxon>Gracilariopsis</taxon>
    </lineage>
</organism>
<comment type="similarity">
    <text evidence="2 9">Belongs to the mitochondrial carrier (TC 2.A.29) family.</text>
</comment>
<dbReference type="Gene3D" id="1.50.40.10">
    <property type="entry name" value="Mitochondrial carrier domain"/>
    <property type="match status" value="2"/>
</dbReference>
<evidence type="ECO:0000313" key="12">
    <source>
        <dbReference type="Proteomes" id="UP000247409"/>
    </source>
</evidence>
<evidence type="ECO:0000256" key="9">
    <source>
        <dbReference type="RuleBase" id="RU000488"/>
    </source>
</evidence>
<feature type="repeat" description="Solcar" evidence="8">
    <location>
        <begin position="211"/>
        <end position="296"/>
    </location>
</feature>
<name>A0A2V3J0Y3_9FLOR</name>
<dbReference type="OrthoDB" id="448427at2759"/>
<evidence type="ECO:0000256" key="5">
    <source>
        <dbReference type="ARBA" id="ARBA00022737"/>
    </source>
</evidence>
<evidence type="ECO:0000256" key="1">
    <source>
        <dbReference type="ARBA" id="ARBA00004141"/>
    </source>
</evidence>
<evidence type="ECO:0000256" key="7">
    <source>
        <dbReference type="ARBA" id="ARBA00023136"/>
    </source>
</evidence>
<evidence type="ECO:0000313" key="11">
    <source>
        <dbReference type="EMBL" id="PXF48072.1"/>
    </source>
</evidence>
<dbReference type="GO" id="GO:0016020">
    <property type="term" value="C:membrane"/>
    <property type="evidence" value="ECO:0007669"/>
    <property type="project" value="UniProtKB-SubCell"/>
</dbReference>
<dbReference type="InterPro" id="IPR023395">
    <property type="entry name" value="MCP_dom_sf"/>
</dbReference>
<evidence type="ECO:0000256" key="10">
    <source>
        <dbReference type="SAM" id="Phobius"/>
    </source>
</evidence>
<dbReference type="Pfam" id="PF00153">
    <property type="entry name" value="Mito_carr"/>
    <property type="match status" value="3"/>
</dbReference>
<dbReference type="Proteomes" id="UP000247409">
    <property type="component" value="Unassembled WGS sequence"/>
</dbReference>
<protein>
    <submittedName>
        <fullName evidence="11">Protein MITOFERRINLIKE 1, chloroplastic</fullName>
    </submittedName>
</protein>
<evidence type="ECO:0000256" key="2">
    <source>
        <dbReference type="ARBA" id="ARBA00006375"/>
    </source>
</evidence>
<keyword evidence="12" id="KW-1185">Reference proteome</keyword>
<dbReference type="PRINTS" id="PR00926">
    <property type="entry name" value="MITOCARRIER"/>
</dbReference>
<sequence length="323" mass="34907">MPKDEPRICAISHGSLRQTWRLAAAGGMAGMLTNTLLHPLDTVKTVRQADPTHFRGMAPTLLKIIRTRGPFALYAGIVPALIGSAFSSALYFGAYEMVKGALAQMSPYSFQKPRTRIPLTALSAACGNVASSVLFVPKEVVKQRMQSAVDPGNFFGAAKNVLAASGISGLYRGYKATLLRNIPSTMLRFAIYEEAKLAIRRLKRENSDKPLTFPEVIAAGSIAGVASSACTTPMDVLKTRFATGAIKPGTAILPAIRDIVGRDGVPGLFVGIRPRIVWAALFAAIGFSSYEVCKSWVLDDRAFPLRNITRQRVKEQYTSNEGK</sequence>
<evidence type="ECO:0000256" key="3">
    <source>
        <dbReference type="ARBA" id="ARBA00022448"/>
    </source>
</evidence>
<dbReference type="GO" id="GO:0055085">
    <property type="term" value="P:transmembrane transport"/>
    <property type="evidence" value="ECO:0007669"/>
    <property type="project" value="InterPro"/>
</dbReference>
<dbReference type="InterPro" id="IPR002067">
    <property type="entry name" value="MCP"/>
</dbReference>
<accession>A0A2V3J0Y3</accession>
<feature type="transmembrane region" description="Helical" evidence="10">
    <location>
        <begin position="71"/>
        <end position="95"/>
    </location>
</feature>
<dbReference type="EMBL" id="NBIV01000016">
    <property type="protein sequence ID" value="PXF48072.1"/>
    <property type="molecule type" value="Genomic_DNA"/>
</dbReference>
<evidence type="ECO:0000256" key="4">
    <source>
        <dbReference type="ARBA" id="ARBA00022692"/>
    </source>
</evidence>
<dbReference type="PANTHER" id="PTHR45667">
    <property type="entry name" value="S-ADENOSYLMETHIONINE MITOCHONDRIAL CARRIER PROTEIN"/>
    <property type="match status" value="1"/>
</dbReference>
<keyword evidence="7 8" id="KW-0472">Membrane</keyword>
<keyword evidence="3 9" id="KW-0813">Transport</keyword>
<feature type="transmembrane region" description="Helical" evidence="10">
    <location>
        <begin position="115"/>
        <end position="136"/>
    </location>
</feature>